<feature type="transmembrane region" description="Helical" evidence="1">
    <location>
        <begin position="6"/>
        <end position="25"/>
    </location>
</feature>
<keyword evidence="1" id="KW-0472">Membrane</keyword>
<evidence type="ECO:0000259" key="3">
    <source>
        <dbReference type="Pfam" id="PF03114"/>
    </source>
</evidence>
<keyword evidence="1" id="KW-0812">Transmembrane</keyword>
<keyword evidence="1" id="KW-1133">Transmembrane helix</keyword>
<feature type="domain" description="BAR" evidence="3">
    <location>
        <begin position="83"/>
        <end position="124"/>
    </location>
</feature>
<dbReference type="InterPro" id="IPR027267">
    <property type="entry name" value="AH/BAR_dom_sf"/>
</dbReference>
<proteinExistence type="predicted"/>
<feature type="signal peptide" evidence="2">
    <location>
        <begin position="1"/>
        <end position="17"/>
    </location>
</feature>
<dbReference type="SUPFAM" id="SSF103657">
    <property type="entry name" value="BAR/IMD domain-like"/>
    <property type="match status" value="1"/>
</dbReference>
<evidence type="ECO:0000313" key="4">
    <source>
        <dbReference type="WBParaSite" id="maker-PairedContig_237-snap-gene-0.7-mRNA-1"/>
    </source>
</evidence>
<dbReference type="STRING" id="6293.A0A1I8EIU2"/>
<dbReference type="WBParaSite" id="maker-PairedContig_237-snap-gene-0.7-mRNA-1">
    <property type="protein sequence ID" value="maker-PairedContig_237-snap-gene-0.7-mRNA-1"/>
    <property type="gene ID" value="maker-PairedContig_237-snap-gene-0.7"/>
</dbReference>
<organism evidence="4">
    <name type="scientific">Wuchereria bancrofti</name>
    <dbReference type="NCBI Taxonomy" id="6293"/>
    <lineage>
        <taxon>Eukaryota</taxon>
        <taxon>Metazoa</taxon>
        <taxon>Ecdysozoa</taxon>
        <taxon>Nematoda</taxon>
        <taxon>Chromadorea</taxon>
        <taxon>Rhabditida</taxon>
        <taxon>Spirurina</taxon>
        <taxon>Spiruromorpha</taxon>
        <taxon>Filarioidea</taxon>
        <taxon>Onchocercidae</taxon>
        <taxon>Wuchereria</taxon>
    </lineage>
</organism>
<evidence type="ECO:0000256" key="2">
    <source>
        <dbReference type="SAM" id="SignalP"/>
    </source>
</evidence>
<keyword evidence="2" id="KW-0732">Signal</keyword>
<accession>A0A1I8EIU2</accession>
<sequence length="134" mass="15250">MFTIHLFLAHFLSFSSSVLLVIYCVQIETYFKKLLKLPFATTLCPETDLAPIYPSGGVSCWFSTSYSMDFNFKKIASDASSFFSRAKQLTEETFLKAEKTKLDACFENLLQRADKTEEHSKRLLLYGKLSSAKS</sequence>
<reference evidence="4" key="1">
    <citation type="submission" date="2016-11" db="UniProtKB">
        <authorList>
            <consortium name="WormBaseParasite"/>
        </authorList>
    </citation>
    <scope>IDENTIFICATION</scope>
    <source>
        <strain evidence="4">pt0022</strain>
    </source>
</reference>
<protein>
    <submittedName>
        <fullName evidence="4">BAR domain-containing protein</fullName>
    </submittedName>
</protein>
<dbReference type="Gene3D" id="1.20.1270.60">
    <property type="entry name" value="Arfaptin homology (AH) domain/BAR domain"/>
    <property type="match status" value="1"/>
</dbReference>
<dbReference type="Pfam" id="PF03114">
    <property type="entry name" value="BAR"/>
    <property type="match status" value="1"/>
</dbReference>
<dbReference type="GO" id="GO:0005737">
    <property type="term" value="C:cytoplasm"/>
    <property type="evidence" value="ECO:0007669"/>
    <property type="project" value="InterPro"/>
</dbReference>
<feature type="chain" id="PRO_5009318214" evidence="2">
    <location>
        <begin position="18"/>
        <end position="134"/>
    </location>
</feature>
<evidence type="ECO:0000256" key="1">
    <source>
        <dbReference type="SAM" id="Phobius"/>
    </source>
</evidence>
<name>A0A1I8EIU2_WUCBA</name>
<dbReference type="AlphaFoldDB" id="A0A1I8EIU2"/>
<dbReference type="InterPro" id="IPR004148">
    <property type="entry name" value="BAR_dom"/>
</dbReference>